<sequence>MISLVGALSVAGLQDKALAADCSGAAQKVVASTGGELLSALPSNDGNGCVVTVIVPARDGNPPRKITRQVPAS</sequence>
<dbReference type="PATRIC" id="fig|1486262.3.peg.3839"/>
<evidence type="ECO:0000313" key="2">
    <source>
        <dbReference type="Proteomes" id="UP000032611"/>
    </source>
</evidence>
<dbReference type="Proteomes" id="UP000032611">
    <property type="component" value="Chromosome"/>
</dbReference>
<proteinExistence type="predicted"/>
<dbReference type="KEGG" id="mey:TM49_18550"/>
<name>A0A0D5LWF5_MAREN</name>
<dbReference type="AlphaFoldDB" id="A0A0D5LWF5"/>
<organism evidence="1 2">
    <name type="scientific">Martelella endophytica</name>
    <dbReference type="NCBI Taxonomy" id="1486262"/>
    <lineage>
        <taxon>Bacteria</taxon>
        <taxon>Pseudomonadati</taxon>
        <taxon>Pseudomonadota</taxon>
        <taxon>Alphaproteobacteria</taxon>
        <taxon>Hyphomicrobiales</taxon>
        <taxon>Aurantimonadaceae</taxon>
        <taxon>Martelella</taxon>
    </lineage>
</organism>
<keyword evidence="2" id="KW-1185">Reference proteome</keyword>
<gene>
    <name evidence="1" type="ORF">TM49_18550</name>
</gene>
<dbReference type="EMBL" id="CP010803">
    <property type="protein sequence ID" value="AJY48341.1"/>
    <property type="molecule type" value="Genomic_DNA"/>
</dbReference>
<evidence type="ECO:0000313" key="1">
    <source>
        <dbReference type="EMBL" id="AJY48341.1"/>
    </source>
</evidence>
<dbReference type="HOGENOM" id="CLU_201148_0_0_5"/>
<dbReference type="OrthoDB" id="8454730at2"/>
<dbReference type="STRING" id="1486262.TM49_18550"/>
<protein>
    <submittedName>
        <fullName evidence="1">Uncharacterized protein</fullName>
    </submittedName>
</protein>
<accession>A0A0D5LWF5</accession>
<reference evidence="1 2" key="1">
    <citation type="journal article" date="2015" name="Genome Announc.">
        <title>Complete genome sequence of Martelella endophytica YC6887, which has antifungal activity associated with a halophyte.</title>
        <authorList>
            <person name="Khan A."/>
            <person name="Khan H."/>
            <person name="Chung E.J."/>
            <person name="Hossain M.T."/>
            <person name="Chung Y.R."/>
        </authorList>
    </citation>
    <scope>NUCLEOTIDE SEQUENCE [LARGE SCALE GENOMIC DNA]</scope>
    <source>
        <strain evidence="1">YC6887</strain>
    </source>
</reference>